<dbReference type="EMBL" id="EQ962656">
    <property type="protein sequence ID" value="EED16329.1"/>
    <property type="molecule type" value="Genomic_DNA"/>
</dbReference>
<keyword evidence="2" id="KW-0812">Transmembrane</keyword>
<dbReference type="InParanoid" id="B8MGU9"/>
<keyword evidence="2" id="KW-1133">Transmembrane helix</keyword>
<name>B8MGU9_TALSN</name>
<reference evidence="4" key="1">
    <citation type="journal article" date="2015" name="Genome Announc.">
        <title>Genome sequence of the AIDS-associated pathogen Penicillium marneffei (ATCC18224) and its near taxonomic relative Talaromyces stipitatus (ATCC10500).</title>
        <authorList>
            <person name="Nierman W.C."/>
            <person name="Fedorova-Abrams N.D."/>
            <person name="Andrianopoulos A."/>
        </authorList>
    </citation>
    <scope>NUCLEOTIDE SEQUENCE [LARGE SCALE GENOMIC DNA]</scope>
    <source>
        <strain evidence="4">ATCC 10500 / CBS 375.48 / QM 6759 / NRRL 1006</strain>
    </source>
</reference>
<sequence>MHVQMRPHSAAEEGTWAIHSPMRNARYIHSSNNRECTPACAVKMLNGDEDDTATAPLYTACDEEHDSAPEKEVQYYDRRRFRSIHVFTAICYLILMGMHVKLWIHSKKLESDLRTMKPDLFPSLAHSSAFRKDNRVFSLTVADTPFAGDPSLELDQAWHNLLEDSTIRVSKEDLDYYNITSLPLADGSGFASELFVTHELHCLKKIRQYIYKETYFEHVQGFARNELKRHVDHCIETLRQGIMCRGDVSLATYTYLQGSNDVTARSWGSHQCIDFESLTAWTRERAVDIFRPGVLPNPESLGPEHITAKKEPH</sequence>
<dbReference type="InterPro" id="IPR021765">
    <property type="entry name" value="UstYa-like"/>
</dbReference>
<dbReference type="PhylomeDB" id="B8MGU9"/>
<keyword evidence="2" id="KW-0472">Membrane</keyword>
<organism evidence="3 4">
    <name type="scientific">Talaromyces stipitatus (strain ATCC 10500 / CBS 375.48 / QM 6759 / NRRL 1006)</name>
    <name type="common">Penicillium stipitatum</name>
    <dbReference type="NCBI Taxonomy" id="441959"/>
    <lineage>
        <taxon>Eukaryota</taxon>
        <taxon>Fungi</taxon>
        <taxon>Dikarya</taxon>
        <taxon>Ascomycota</taxon>
        <taxon>Pezizomycotina</taxon>
        <taxon>Eurotiomycetes</taxon>
        <taxon>Eurotiomycetidae</taxon>
        <taxon>Eurotiales</taxon>
        <taxon>Trichocomaceae</taxon>
        <taxon>Talaromyces</taxon>
        <taxon>Talaromyces sect. Talaromyces</taxon>
    </lineage>
</organism>
<dbReference type="PANTHER" id="PTHR33365:SF7">
    <property type="entry name" value="TAT PATHWAY SIGNAL SEQUENCE"/>
    <property type="match status" value="1"/>
</dbReference>
<dbReference type="AlphaFoldDB" id="B8MGU9"/>
<feature type="transmembrane region" description="Helical" evidence="2">
    <location>
        <begin position="84"/>
        <end position="104"/>
    </location>
</feature>
<protein>
    <recommendedName>
        <fullName evidence="5">Tat pathway signal sequence</fullName>
    </recommendedName>
</protein>
<dbReference type="Pfam" id="PF11807">
    <property type="entry name" value="UstYa"/>
    <property type="match status" value="1"/>
</dbReference>
<dbReference type="GeneID" id="8107807"/>
<evidence type="ECO:0000256" key="1">
    <source>
        <dbReference type="ARBA" id="ARBA00035112"/>
    </source>
</evidence>
<dbReference type="RefSeq" id="XP_002483563.1">
    <property type="nucleotide sequence ID" value="XM_002483518.1"/>
</dbReference>
<dbReference type="PANTHER" id="PTHR33365">
    <property type="entry name" value="YALI0B05434P"/>
    <property type="match status" value="1"/>
</dbReference>
<accession>B8MGU9</accession>
<dbReference type="VEuPathDB" id="FungiDB:TSTA_014240"/>
<gene>
    <name evidence="3" type="ORF">TSTA_014240</name>
</gene>
<evidence type="ECO:0000256" key="2">
    <source>
        <dbReference type="SAM" id="Phobius"/>
    </source>
</evidence>
<dbReference type="GO" id="GO:0043386">
    <property type="term" value="P:mycotoxin biosynthetic process"/>
    <property type="evidence" value="ECO:0007669"/>
    <property type="project" value="InterPro"/>
</dbReference>
<dbReference type="eggNOG" id="ENOG502R9IK">
    <property type="taxonomic scope" value="Eukaryota"/>
</dbReference>
<dbReference type="STRING" id="441959.B8MGU9"/>
<evidence type="ECO:0008006" key="5">
    <source>
        <dbReference type="Google" id="ProtNLM"/>
    </source>
</evidence>
<dbReference type="OrthoDB" id="3687641at2759"/>
<proteinExistence type="inferred from homology"/>
<dbReference type="Proteomes" id="UP000001745">
    <property type="component" value="Unassembled WGS sequence"/>
</dbReference>
<keyword evidence="4" id="KW-1185">Reference proteome</keyword>
<evidence type="ECO:0000313" key="3">
    <source>
        <dbReference type="EMBL" id="EED16329.1"/>
    </source>
</evidence>
<comment type="similarity">
    <text evidence="1">Belongs to the ustYa family.</text>
</comment>
<evidence type="ECO:0000313" key="4">
    <source>
        <dbReference type="Proteomes" id="UP000001745"/>
    </source>
</evidence>